<evidence type="ECO:0000313" key="1">
    <source>
        <dbReference type="EMBL" id="GFT58203.1"/>
    </source>
</evidence>
<keyword evidence="2" id="KW-1185">Reference proteome</keyword>
<organism evidence="1 2">
    <name type="scientific">Nephila pilipes</name>
    <name type="common">Giant wood spider</name>
    <name type="synonym">Nephila maculata</name>
    <dbReference type="NCBI Taxonomy" id="299642"/>
    <lineage>
        <taxon>Eukaryota</taxon>
        <taxon>Metazoa</taxon>
        <taxon>Ecdysozoa</taxon>
        <taxon>Arthropoda</taxon>
        <taxon>Chelicerata</taxon>
        <taxon>Arachnida</taxon>
        <taxon>Araneae</taxon>
        <taxon>Araneomorphae</taxon>
        <taxon>Entelegynae</taxon>
        <taxon>Araneoidea</taxon>
        <taxon>Nephilidae</taxon>
        <taxon>Nephila</taxon>
    </lineage>
</organism>
<comment type="caution">
    <text evidence="1">The sequence shown here is derived from an EMBL/GenBank/DDBJ whole genome shotgun (WGS) entry which is preliminary data.</text>
</comment>
<reference evidence="1" key="1">
    <citation type="submission" date="2020-08" db="EMBL/GenBank/DDBJ databases">
        <title>Multicomponent nature underlies the extraordinary mechanical properties of spider dragline silk.</title>
        <authorList>
            <person name="Kono N."/>
            <person name="Nakamura H."/>
            <person name="Mori M."/>
            <person name="Yoshida Y."/>
            <person name="Ohtoshi R."/>
            <person name="Malay A.D."/>
            <person name="Moran D.A.P."/>
            <person name="Tomita M."/>
            <person name="Numata K."/>
            <person name="Arakawa K."/>
        </authorList>
    </citation>
    <scope>NUCLEOTIDE SEQUENCE</scope>
</reference>
<protein>
    <submittedName>
        <fullName evidence="1">Uncharacterized protein</fullName>
    </submittedName>
</protein>
<gene>
    <name evidence="1" type="ORF">NPIL_631791</name>
</gene>
<dbReference type="AlphaFoldDB" id="A0A8X6TWQ1"/>
<dbReference type="Proteomes" id="UP000887013">
    <property type="component" value="Unassembled WGS sequence"/>
</dbReference>
<accession>A0A8X6TWQ1</accession>
<proteinExistence type="predicted"/>
<dbReference type="EMBL" id="BMAW01113653">
    <property type="protein sequence ID" value="GFT58203.1"/>
    <property type="molecule type" value="Genomic_DNA"/>
</dbReference>
<evidence type="ECO:0000313" key="2">
    <source>
        <dbReference type="Proteomes" id="UP000887013"/>
    </source>
</evidence>
<name>A0A8X6TWQ1_NEPPI</name>
<sequence length="137" mass="15952">MTRFERNDVTMRHHANLNHIPFKMAIRSASSISRTVPLRKHLRASGWKRFRVSDPALKAKESRLPEKRVHVELSRARLPSRSVIRRVAGASCRERADFEWPFLTISFCFVTRTTRERAALTHSETEGWLDEVLEGIE</sequence>